<dbReference type="HOGENOM" id="CLU_2433819_0_0_2"/>
<dbReference type="OrthoDB" id="25344at2157"/>
<protein>
    <submittedName>
        <fullName evidence="1">Uncharacterized protein</fullName>
    </submittedName>
</protein>
<evidence type="ECO:0000313" key="1">
    <source>
        <dbReference type="EMBL" id="AAM05797.1"/>
    </source>
</evidence>
<dbReference type="STRING" id="188937.MA_2411"/>
<accession>Q8TN82</accession>
<gene>
    <name evidence="1" type="ordered locus">MA_2411</name>
</gene>
<name>Q8TN82_METAC</name>
<reference evidence="1 2" key="1">
    <citation type="journal article" date="2002" name="Genome Res.">
        <title>The genome of Methanosarcina acetivorans reveals extensive metabolic and physiological diversity.</title>
        <authorList>
            <person name="Galagan J.E."/>
            <person name="Nusbaum C."/>
            <person name="Roy A."/>
            <person name="Endrizzi M.G."/>
            <person name="Macdonald P."/>
            <person name="FitzHugh W."/>
            <person name="Calvo S."/>
            <person name="Engels R."/>
            <person name="Smirnov S."/>
            <person name="Atnoor D."/>
            <person name="Brown A."/>
            <person name="Allen N."/>
            <person name="Naylor J."/>
            <person name="Stange-Thomann N."/>
            <person name="DeArellano K."/>
            <person name="Johnson R."/>
            <person name="Linton L."/>
            <person name="McEwan P."/>
            <person name="McKernan K."/>
            <person name="Talamas J."/>
            <person name="Tirrell A."/>
            <person name="Ye W."/>
            <person name="Zimmer A."/>
            <person name="Barber R.D."/>
            <person name="Cann I."/>
            <person name="Graham D.E."/>
            <person name="Grahame D.A."/>
            <person name="Guss A."/>
            <person name="Hedderich R."/>
            <person name="Ingram-Smith C."/>
            <person name="Kuettner C.H."/>
            <person name="Krzycki J.A."/>
            <person name="Leigh J.A."/>
            <person name="Li W."/>
            <person name="Liu J."/>
            <person name="Mukhopadhyay B."/>
            <person name="Reeve J.N."/>
            <person name="Smith K."/>
            <person name="Springer T.A."/>
            <person name="Umayam L.A."/>
            <person name="White O."/>
            <person name="White R.H."/>
            <person name="de Macario E.C."/>
            <person name="Ferry J.G."/>
            <person name="Jarrell K.F."/>
            <person name="Jing H."/>
            <person name="Macario A.J.L."/>
            <person name="Paulsen I."/>
            <person name="Pritchett M."/>
            <person name="Sowers K.R."/>
            <person name="Swanson R.V."/>
            <person name="Zinder S.H."/>
            <person name="Lander E."/>
            <person name="Metcalf W.W."/>
            <person name="Birren B."/>
        </authorList>
    </citation>
    <scope>NUCLEOTIDE SEQUENCE [LARGE SCALE GENOMIC DNA]</scope>
    <source>
        <strain evidence="2">ATCC 35395 / DSM 2834 / JCM 12185 / C2A</strain>
    </source>
</reference>
<dbReference type="GeneID" id="1474300"/>
<dbReference type="InParanoid" id="Q8TN82"/>
<dbReference type="AlphaFoldDB" id="Q8TN82"/>
<dbReference type="Proteomes" id="UP000002487">
    <property type="component" value="Chromosome"/>
</dbReference>
<dbReference type="RefSeq" id="WP_011022382.1">
    <property type="nucleotide sequence ID" value="NC_003552.1"/>
</dbReference>
<proteinExistence type="predicted"/>
<dbReference type="EnsemblBacteria" id="AAM05797">
    <property type="protein sequence ID" value="AAM05797"/>
    <property type="gene ID" value="MA_2411"/>
</dbReference>
<dbReference type="KEGG" id="mac:MA_2411"/>
<keyword evidence="2" id="KW-1185">Reference proteome</keyword>
<evidence type="ECO:0000313" key="2">
    <source>
        <dbReference type="Proteomes" id="UP000002487"/>
    </source>
</evidence>
<organism evidence="1 2">
    <name type="scientific">Methanosarcina acetivorans (strain ATCC 35395 / DSM 2834 / JCM 12185 / C2A)</name>
    <dbReference type="NCBI Taxonomy" id="188937"/>
    <lineage>
        <taxon>Archaea</taxon>
        <taxon>Methanobacteriati</taxon>
        <taxon>Methanobacteriota</taxon>
        <taxon>Stenosarchaea group</taxon>
        <taxon>Methanomicrobia</taxon>
        <taxon>Methanosarcinales</taxon>
        <taxon>Methanosarcinaceae</taxon>
        <taxon>Methanosarcina</taxon>
    </lineage>
</organism>
<sequence length="90" mass="10203">MGCLWLEGRFGLRDPLVNRGAHHVKVESHEYRNIWTLNGSRNRSATSKEACEKLLAKNCLRKIACEKLLAKNCLRKIEGLLEEIIGGGER</sequence>
<dbReference type="EMBL" id="AE010299">
    <property type="protein sequence ID" value="AAM05797.1"/>
    <property type="molecule type" value="Genomic_DNA"/>
</dbReference>